<dbReference type="Proteomes" id="UP000004814">
    <property type="component" value="Unassembled WGS sequence"/>
</dbReference>
<dbReference type="EMBL" id="ABLK01000040">
    <property type="protein sequence ID" value="EDT42410.1"/>
    <property type="molecule type" value="Genomic_DNA"/>
</dbReference>
<evidence type="ECO:0000256" key="1">
    <source>
        <dbReference type="ARBA" id="ARBA00022801"/>
    </source>
</evidence>
<gene>
    <name evidence="3" type="ORF">BamMEX5DRAFT_1807</name>
</gene>
<evidence type="ECO:0000313" key="3">
    <source>
        <dbReference type="EMBL" id="EDT42410.1"/>
    </source>
</evidence>
<dbReference type="InterPro" id="IPR036380">
    <property type="entry name" value="Isochorismatase-like_sf"/>
</dbReference>
<accession>B1T1Z1</accession>
<dbReference type="RefSeq" id="WP_006757781.1">
    <property type="nucleotide sequence ID" value="NZ_ABLK01000040.1"/>
</dbReference>
<comment type="caution">
    <text evidence="3">The sequence shown here is derived from an EMBL/GenBank/DDBJ whole genome shotgun (WGS) entry which is preliminary data.</text>
</comment>
<dbReference type="CDD" id="cd00431">
    <property type="entry name" value="cysteine_hydrolases"/>
    <property type="match status" value="1"/>
</dbReference>
<evidence type="ECO:0000313" key="4">
    <source>
        <dbReference type="Proteomes" id="UP000004814"/>
    </source>
</evidence>
<dbReference type="PANTHER" id="PTHR43540">
    <property type="entry name" value="PEROXYUREIDOACRYLATE/UREIDOACRYLATE AMIDOHYDROLASE-RELATED"/>
    <property type="match status" value="1"/>
</dbReference>
<dbReference type="Pfam" id="PF00857">
    <property type="entry name" value="Isochorismatase"/>
    <property type="match status" value="1"/>
</dbReference>
<name>B1T1Z1_9BURK</name>
<dbReference type="SUPFAM" id="SSF52499">
    <property type="entry name" value="Isochorismatase-like hydrolases"/>
    <property type="match status" value="1"/>
</dbReference>
<dbReference type="InterPro" id="IPR000868">
    <property type="entry name" value="Isochorismatase-like_dom"/>
</dbReference>
<feature type="domain" description="Isochorismatase-like" evidence="2">
    <location>
        <begin position="27"/>
        <end position="200"/>
    </location>
</feature>
<dbReference type="AlphaFoldDB" id="B1T1Z1"/>
<proteinExistence type="predicted"/>
<organism evidence="3 4">
    <name type="scientific">Burkholderia ambifaria MEX-5</name>
    <dbReference type="NCBI Taxonomy" id="396597"/>
    <lineage>
        <taxon>Bacteria</taxon>
        <taxon>Pseudomonadati</taxon>
        <taxon>Pseudomonadota</taxon>
        <taxon>Betaproteobacteria</taxon>
        <taxon>Burkholderiales</taxon>
        <taxon>Burkholderiaceae</taxon>
        <taxon>Burkholderia</taxon>
        <taxon>Burkholderia cepacia complex</taxon>
    </lineage>
</organism>
<sequence>MAGAESQPTIRAIFGHRPPDRLDAKTTAFVIIDFQKEFFSGRLPIPDGRMAMKNARRLLHLASVRHMPVFFVRQIAPVDSAVFAVNGENVKFQPGIKPRRQDTLLQKSTVSVFASTDLDKRLKAAHIRTIVIAGLTTHASVASAARDAGPLGYHVIVASDASATRSITRANGETIDKDTLQRAALAEIEDSFGNVMTTSQIMRLPVR</sequence>
<dbReference type="GO" id="GO:0016787">
    <property type="term" value="F:hydrolase activity"/>
    <property type="evidence" value="ECO:0007669"/>
    <property type="project" value="UniProtKB-KW"/>
</dbReference>
<dbReference type="PATRIC" id="fig|396597.7.peg.6421"/>
<evidence type="ECO:0000259" key="2">
    <source>
        <dbReference type="Pfam" id="PF00857"/>
    </source>
</evidence>
<keyword evidence="1 3" id="KW-0378">Hydrolase</keyword>
<protein>
    <submittedName>
        <fullName evidence="3">Isochorismatase hydrolase</fullName>
    </submittedName>
</protein>
<dbReference type="InterPro" id="IPR050272">
    <property type="entry name" value="Isochorismatase-like_hydrls"/>
</dbReference>
<dbReference type="Gene3D" id="3.40.50.850">
    <property type="entry name" value="Isochorismatase-like"/>
    <property type="match status" value="1"/>
</dbReference>
<reference evidence="3 4" key="1">
    <citation type="submission" date="2008-03" db="EMBL/GenBank/DDBJ databases">
        <title>Sequencing of the draft genome and assembly of Burkholderia ambifaria MEX-5.</title>
        <authorList>
            <consortium name="US DOE Joint Genome Institute (JGI-PGF)"/>
            <person name="Copeland A."/>
            <person name="Lucas S."/>
            <person name="Lapidus A."/>
            <person name="Glavina del Rio T."/>
            <person name="Dalin E."/>
            <person name="Tice H."/>
            <person name="Bruce D."/>
            <person name="Goodwin L."/>
            <person name="Pitluck S."/>
            <person name="Larimer F."/>
            <person name="Land M.L."/>
            <person name="Hauser L."/>
            <person name="Tiedje J."/>
            <person name="Richardson P."/>
        </authorList>
    </citation>
    <scope>NUCLEOTIDE SEQUENCE [LARGE SCALE GENOMIC DNA]</scope>
    <source>
        <strain evidence="3 4">MEX-5</strain>
    </source>
</reference>